<dbReference type="AlphaFoldDB" id="G8Y0F5"/>
<evidence type="ECO:0000313" key="2">
    <source>
        <dbReference type="EMBL" id="CCE86308.1"/>
    </source>
</evidence>
<feature type="compositionally biased region" description="Low complexity" evidence="1">
    <location>
        <begin position="136"/>
        <end position="153"/>
    </location>
</feature>
<proteinExistence type="predicted"/>
<organism evidence="2 3">
    <name type="scientific">Pichia sorbitophila (strain ATCC MYA-4447 / BCRC 22081 / CBS 7064 / NBRC 10061 / NRRL Y-12695)</name>
    <name type="common">Hybrid yeast</name>
    <dbReference type="NCBI Taxonomy" id="559304"/>
    <lineage>
        <taxon>Eukaryota</taxon>
        <taxon>Fungi</taxon>
        <taxon>Dikarya</taxon>
        <taxon>Ascomycota</taxon>
        <taxon>Saccharomycotina</taxon>
        <taxon>Pichiomycetes</taxon>
        <taxon>Debaryomycetaceae</taxon>
        <taxon>Millerozyma</taxon>
    </lineage>
</organism>
<evidence type="ECO:0000256" key="1">
    <source>
        <dbReference type="SAM" id="MobiDB-lite"/>
    </source>
</evidence>
<feature type="compositionally biased region" description="Polar residues" evidence="1">
    <location>
        <begin position="90"/>
        <end position="135"/>
    </location>
</feature>
<keyword evidence="3" id="KW-1185">Reference proteome</keyword>
<feature type="region of interest" description="Disordered" evidence="1">
    <location>
        <begin position="70"/>
        <end position="171"/>
    </location>
</feature>
<name>G8Y0F5_PICSO</name>
<reference evidence="2 3" key="1">
    <citation type="journal article" date="2012" name="G3 (Bethesda)">
        <title>Pichia sorbitophila, an interspecies yeast hybrid reveals early steps of genome resolution following polyploidization.</title>
        <authorList>
            <person name="Leh Louis V."/>
            <person name="Despons L."/>
            <person name="Friedrich A."/>
            <person name="Martin T."/>
            <person name="Durrens P."/>
            <person name="Casaregola S."/>
            <person name="Neuveglise C."/>
            <person name="Fairhead C."/>
            <person name="Marck C."/>
            <person name="Cruz J.A."/>
            <person name="Straub M.L."/>
            <person name="Kugler V."/>
            <person name="Sacerdot C."/>
            <person name="Uzunov Z."/>
            <person name="Thierry A."/>
            <person name="Weiss S."/>
            <person name="Bleykasten C."/>
            <person name="De Montigny J."/>
            <person name="Jacques N."/>
            <person name="Jung P."/>
            <person name="Lemaire M."/>
            <person name="Mallet S."/>
            <person name="Morel G."/>
            <person name="Richard G.F."/>
            <person name="Sarkar A."/>
            <person name="Savel G."/>
            <person name="Schacherer J."/>
            <person name="Seret M.L."/>
            <person name="Talla E."/>
            <person name="Samson G."/>
            <person name="Jubin C."/>
            <person name="Poulain J."/>
            <person name="Vacherie B."/>
            <person name="Barbe V."/>
            <person name="Pelletier E."/>
            <person name="Sherman D.J."/>
            <person name="Westhof E."/>
            <person name="Weissenbach J."/>
            <person name="Baret P.V."/>
            <person name="Wincker P."/>
            <person name="Gaillardin C."/>
            <person name="Dujon B."/>
            <person name="Souciet J.L."/>
        </authorList>
    </citation>
    <scope>NUCLEOTIDE SEQUENCE [LARGE SCALE GENOMIC DNA]</scope>
    <source>
        <strain evidence="3">ATCC MYA-4447 / BCRC 22081 / CBS 7064 / NBRC 10061 / NRRL Y-12695</strain>
    </source>
</reference>
<dbReference type="InParanoid" id="G8Y0F5"/>
<dbReference type="HOGENOM" id="CLU_1012348_0_0_1"/>
<sequence>MTVFCDLLTSEPHDFNVKRTLYRFRDSKMSHPEASIKSIYSGKVNLASADTPDISDYVMSGTKDRTIRDNEDLVSFSSRESGSSVGSKMIKNNSVMSPPQDTPRSLSYTNLSDASLGSEPYQNGLSFQNINQMRAQQESDNNSVESNVGNNGQEPFTRPKSAASTTSCLSTTATKDGIEGKKVRKQGLPYLLKNNLGSFPKNADPAALQLAQEGFESPSKSLKNAMSVNAVRSPQDSPLNHFYGQELSAVSQSSFRSTAAEMNGETGDERNLQFQRAAATQPPVSLNEKINLISIENVKPDDPK</sequence>
<evidence type="ECO:0000313" key="3">
    <source>
        <dbReference type="Proteomes" id="UP000005222"/>
    </source>
</evidence>
<dbReference type="EMBL" id="FO082046">
    <property type="protein sequence ID" value="CCE86308.1"/>
    <property type="molecule type" value="Genomic_DNA"/>
</dbReference>
<gene>
    <name evidence="2" type="primary">Piso0_004791</name>
    <name evidence="2" type="ORF">GNLVRS01_PISO0N01223g</name>
</gene>
<dbReference type="Proteomes" id="UP000005222">
    <property type="component" value="Chromosome N"/>
</dbReference>
<accession>G8Y0F5</accession>
<dbReference type="eggNOG" id="ENOG502S3TQ">
    <property type="taxonomic scope" value="Eukaryota"/>
</dbReference>
<dbReference type="OrthoDB" id="3981113at2759"/>
<feature type="compositionally biased region" description="Low complexity" evidence="1">
    <location>
        <begin position="161"/>
        <end position="171"/>
    </location>
</feature>
<protein>
    <submittedName>
        <fullName evidence="2">Piso0_004791 protein</fullName>
    </submittedName>
</protein>
<feature type="compositionally biased region" description="Low complexity" evidence="1">
    <location>
        <begin position="74"/>
        <end position="87"/>
    </location>
</feature>